<evidence type="ECO:0000256" key="6">
    <source>
        <dbReference type="ARBA" id="ARBA00022833"/>
    </source>
</evidence>
<keyword evidence="13" id="KW-0175">Coiled coil</keyword>
<dbReference type="InterPro" id="IPR045864">
    <property type="entry name" value="aa-tRNA-synth_II/BPL/LPL"/>
</dbReference>
<dbReference type="EMBL" id="DF974138">
    <property type="protein sequence ID" value="GAU45649.1"/>
    <property type="molecule type" value="Genomic_DNA"/>
</dbReference>
<evidence type="ECO:0000259" key="14">
    <source>
        <dbReference type="PROSITE" id="PS50860"/>
    </source>
</evidence>
<feature type="domain" description="Alanyl-transfer RNA synthetases family profile" evidence="14">
    <location>
        <begin position="55"/>
        <end position="780"/>
    </location>
</feature>
<dbReference type="AlphaFoldDB" id="A0A2Z6PIG3"/>
<evidence type="ECO:0000256" key="10">
    <source>
        <dbReference type="ARBA" id="ARBA00023146"/>
    </source>
</evidence>
<keyword evidence="9 12" id="KW-0648">Protein biosynthesis</keyword>
<dbReference type="InterPro" id="IPR003156">
    <property type="entry name" value="DHHA1_dom"/>
</dbReference>
<dbReference type="Gene3D" id="2.40.30.130">
    <property type="match status" value="1"/>
</dbReference>
<dbReference type="Gene3D" id="3.30.980.10">
    <property type="entry name" value="Threonyl-trna Synthetase, Chain A, domain 2"/>
    <property type="match status" value="1"/>
</dbReference>
<dbReference type="SUPFAM" id="SSF55186">
    <property type="entry name" value="ThrRS/AlaRS common domain"/>
    <property type="match status" value="1"/>
</dbReference>
<evidence type="ECO:0000256" key="5">
    <source>
        <dbReference type="ARBA" id="ARBA00022741"/>
    </source>
</evidence>
<dbReference type="GO" id="GO:0016020">
    <property type="term" value="C:membrane"/>
    <property type="evidence" value="ECO:0007669"/>
    <property type="project" value="UniProtKB-SubCell"/>
</dbReference>
<keyword evidence="8 12" id="KW-0694">RNA-binding</keyword>
<dbReference type="GO" id="GO:0005739">
    <property type="term" value="C:mitochondrion"/>
    <property type="evidence" value="ECO:0007669"/>
    <property type="project" value="UniProtKB-SubCell"/>
</dbReference>
<dbReference type="CDD" id="cd00673">
    <property type="entry name" value="AlaRS_core"/>
    <property type="match status" value="1"/>
</dbReference>
<evidence type="ECO:0000256" key="4">
    <source>
        <dbReference type="ARBA" id="ARBA00022723"/>
    </source>
</evidence>
<protein>
    <recommendedName>
        <fullName evidence="12">Alanine--tRNA ligase</fullName>
        <ecNumber evidence="12">6.1.1.7</ecNumber>
    </recommendedName>
    <alternativeName>
        <fullName evidence="12">Alanyl-tRNA synthetase</fullName>
        <shortName evidence="12">AlaRS</shortName>
    </alternativeName>
</protein>
<reference evidence="17" key="1">
    <citation type="journal article" date="2017" name="Front. Plant Sci.">
        <title>Climate Clever Clovers: New Paradigm to Reduce the Environmental Footprint of Ruminants by Breeding Low Methanogenic Forages Utilizing Haplotype Variation.</title>
        <authorList>
            <person name="Kaur P."/>
            <person name="Appels R."/>
            <person name="Bayer P.E."/>
            <person name="Keeble-Gagnere G."/>
            <person name="Wang J."/>
            <person name="Hirakawa H."/>
            <person name="Shirasawa K."/>
            <person name="Vercoe P."/>
            <person name="Stefanova K."/>
            <person name="Durmic Z."/>
            <person name="Nichols P."/>
            <person name="Revell C."/>
            <person name="Isobe S.N."/>
            <person name="Edwards D."/>
            <person name="Erskine W."/>
        </authorList>
    </citation>
    <scope>NUCLEOTIDE SEQUENCE [LARGE SCALE GENOMIC DNA]</scope>
    <source>
        <strain evidence="17">cv. Daliak</strain>
    </source>
</reference>
<dbReference type="NCBIfam" id="TIGR00344">
    <property type="entry name" value="alaS"/>
    <property type="match status" value="1"/>
</dbReference>
<keyword evidence="3 12" id="KW-0436">Ligase</keyword>
<keyword evidence="12" id="KW-0963">Cytoplasm</keyword>
<dbReference type="SUPFAM" id="SSF101353">
    <property type="entry name" value="Putative anticodon-binding domain of alanyl-tRNA synthetase (AlaRS)"/>
    <property type="match status" value="1"/>
</dbReference>
<dbReference type="InterPro" id="IPR018164">
    <property type="entry name" value="Ala-tRNA-synth_IIc_N"/>
</dbReference>
<dbReference type="InterPro" id="IPR023033">
    <property type="entry name" value="Ala_tRNA_ligase_euk/bac"/>
</dbReference>
<comment type="function">
    <text evidence="12">Catalyzes the attachment of alanine to tRNA(Ala) in a two-step reaction: alanine is first activated by ATP to form Ala-AMP and then transferred to the acceptor end of tRNA(Ala). Also edits incorrectly charged tRNA(Ala) via its editing domain.</text>
</comment>
<dbReference type="SUPFAM" id="SSF55681">
    <property type="entry name" value="Class II aaRS and biotin synthetases"/>
    <property type="match status" value="1"/>
</dbReference>
<evidence type="ECO:0000259" key="15">
    <source>
        <dbReference type="PROSITE" id="PS51111"/>
    </source>
</evidence>
<evidence type="ECO:0000256" key="11">
    <source>
        <dbReference type="ARBA" id="ARBA00048300"/>
    </source>
</evidence>
<dbReference type="GO" id="GO:0000049">
    <property type="term" value="F:tRNA binding"/>
    <property type="evidence" value="ECO:0007669"/>
    <property type="project" value="UniProtKB-KW"/>
</dbReference>
<dbReference type="PANTHER" id="PTHR11777:SF9">
    <property type="entry name" value="ALANINE--TRNA LIGASE, CYTOPLASMIC"/>
    <property type="match status" value="1"/>
</dbReference>
<dbReference type="HAMAP" id="MF_00036_B">
    <property type="entry name" value="Ala_tRNA_synth_B"/>
    <property type="match status" value="1"/>
</dbReference>
<keyword evidence="4 12" id="KW-0479">Metal-binding</keyword>
<sequence length="1168" mass="128745">MRRGISLLTFLCNPNSPLAPPHSLSRGVSFFSSRSHLSTSSAAMSGPDTQQDIQWPAKRVRDTFVKFFEDKNHVYWKSSPVVPFNDPTLLFANAGMNQFKPIFLGTADPNTALSKLSRACNTQKCIRAGGKHNDLDDVGKDTYHHTFFEMLGNWSFGDYFKEEAITWAWELLTKVYKLPSDRIYATYFGGDEKVGLSPDIEARDIWLKFLPPGRVLPFGCKDNFWEMGDTGPCGPCTEIHFDRVGNRDAASLVNNDNPTCIEIWNLVFIQFNREADASLKSLPAKHVDTGMGFERLTSILQNKMSNYDTDVFMPIFDAIQLATGARPYSGKVGPEDADQVDMAYRVVADHIRTLSFAIADGSRPGNEGREYVLRRILRRAVRYGREVLKAEEGFFNGLVNVVANLLGDVFPELKQQEVHIRNVIQEEEESFGRTLVKVAFELWDTFGFPLDLTQLMAEEKKLQVDGEGFKSAMEAARERSRTAQNKQAGGAIVMDADATSALHKRSIAPTDDIFKYLWPKDHESVVKAIYTGSEFVDSVNADGDVGVILESTSFYAEQGGQIFDTGSLDFKHSSFQVHNVQVFGGFVLHIGNGTGISVGDKVVCKVDYERRALIAPNHTCTHILNFALRKVLGNHVDQKGSIVLPEKLRYDFSHGKPIDADSLRKIESIVNEQIKAELIVYAKEVPLSDAKCINGLRAVFGEVYPDPVRVVSIGYDVEDLCADPANEKWLSISSELCGGTHISNTREAKNFALIAEEGIAKGIRRITAVTTDRASDAIKLADEFEQQVDEAAKLEGSLLEEKVSSLKGNVETLSIPAARKAEIKTKIALLQDQVRKAQKRVAEENKRKAVAITAAKADLAVSDGKSFCISHVDVGLDVAAVREAVTKVIDQKGLPVMVFSTDESTNKAVVCAGVPEKGDKGKLDVSEWLSNALGPLKGRCGKGKGGLATGQDGSSSLIAYNVVGTIWRRLVSKIAMKGVRKDMAKYLNDFQFGVGISSSAEAVLHSANRVLSQRHEDDRGFIEEVAMKRAVRAVELMHLLPKLRDPQSELLLLRSCMGIAKLFFGLRTCQPIYMKEAAALFDKELRVAIENIMVGGGSFFGDLQWRIASLPIKFGGLGLYSAVEATSYAFVASRAQSWILQDHILRNSGGCGMDLDFDNASDGIYNTP</sequence>
<keyword evidence="10 12" id="KW-0030">Aminoacyl-tRNA synthetase</keyword>
<dbReference type="GO" id="GO:0004813">
    <property type="term" value="F:alanine-tRNA ligase activity"/>
    <property type="evidence" value="ECO:0007669"/>
    <property type="project" value="UniProtKB-UniRule"/>
</dbReference>
<comment type="catalytic activity">
    <reaction evidence="11 12">
        <text>tRNA(Ala) + L-alanine + ATP = L-alanyl-tRNA(Ala) + AMP + diphosphate</text>
        <dbReference type="Rhea" id="RHEA:12540"/>
        <dbReference type="Rhea" id="RHEA-COMP:9657"/>
        <dbReference type="Rhea" id="RHEA-COMP:9923"/>
        <dbReference type="ChEBI" id="CHEBI:30616"/>
        <dbReference type="ChEBI" id="CHEBI:33019"/>
        <dbReference type="ChEBI" id="CHEBI:57972"/>
        <dbReference type="ChEBI" id="CHEBI:78442"/>
        <dbReference type="ChEBI" id="CHEBI:78497"/>
        <dbReference type="ChEBI" id="CHEBI:456215"/>
        <dbReference type="EC" id="6.1.1.7"/>
    </reaction>
</comment>
<dbReference type="InterPro" id="IPR050058">
    <property type="entry name" value="Ala-tRNA_ligase"/>
</dbReference>
<dbReference type="Pfam" id="PF01411">
    <property type="entry name" value="tRNA-synt_2c"/>
    <property type="match status" value="2"/>
</dbReference>
<proteinExistence type="inferred from homology"/>
<name>A0A2Z6PIG3_TRISU</name>
<feature type="binding site" evidence="12">
    <location>
        <position position="741"/>
    </location>
    <ligand>
        <name>Zn(2+)</name>
        <dbReference type="ChEBI" id="CHEBI:29105"/>
    </ligand>
</feature>
<dbReference type="InterPro" id="IPR018165">
    <property type="entry name" value="Ala-tRNA-synth_IIc_core"/>
</dbReference>
<dbReference type="InterPro" id="IPR014010">
    <property type="entry name" value="REJ_dom"/>
</dbReference>
<evidence type="ECO:0000256" key="3">
    <source>
        <dbReference type="ARBA" id="ARBA00022598"/>
    </source>
</evidence>
<feature type="binding site" evidence="12">
    <location>
        <position position="618"/>
    </location>
    <ligand>
        <name>Zn(2+)</name>
        <dbReference type="ChEBI" id="CHEBI:29105"/>
    </ligand>
</feature>
<accession>A0A2Z6PIG3</accession>
<dbReference type="SMART" id="SM00863">
    <property type="entry name" value="tRNA_SAD"/>
    <property type="match status" value="1"/>
</dbReference>
<comment type="subunit">
    <text evidence="12">Monomer.</text>
</comment>
<dbReference type="InterPro" id="IPR018162">
    <property type="entry name" value="Ala-tRNA-ligase_IIc_anticod-bd"/>
</dbReference>
<evidence type="ECO:0000313" key="17">
    <source>
        <dbReference type="Proteomes" id="UP000242715"/>
    </source>
</evidence>
<dbReference type="FunFam" id="2.40.30.130:FF:000004">
    <property type="entry name" value="Alanine--tRNA ligase"/>
    <property type="match status" value="1"/>
</dbReference>
<dbReference type="PROSITE" id="PS51111">
    <property type="entry name" value="REJ"/>
    <property type="match status" value="1"/>
</dbReference>
<dbReference type="PROSITE" id="PS50860">
    <property type="entry name" value="AA_TRNA_LIGASE_II_ALA"/>
    <property type="match status" value="1"/>
</dbReference>
<keyword evidence="5 12" id="KW-0547">Nucleotide-binding</keyword>
<dbReference type="GO" id="GO:0070143">
    <property type="term" value="P:mitochondrial alanyl-tRNA aminoacylation"/>
    <property type="evidence" value="ECO:0007669"/>
    <property type="project" value="UniProtKB-UniRule"/>
</dbReference>
<comment type="similarity">
    <text evidence="1">Belongs to the class-II aminoacyl-tRNA synthetase family. Alax-L subfamily.</text>
</comment>
<keyword evidence="7 12" id="KW-0067">ATP-binding</keyword>
<evidence type="ECO:0000256" key="2">
    <source>
        <dbReference type="ARBA" id="ARBA00022555"/>
    </source>
</evidence>
<evidence type="ECO:0000256" key="8">
    <source>
        <dbReference type="ARBA" id="ARBA00022884"/>
    </source>
</evidence>
<dbReference type="GO" id="GO:0002161">
    <property type="term" value="F:aminoacyl-tRNA deacylase activity"/>
    <property type="evidence" value="ECO:0007669"/>
    <property type="project" value="TreeGrafter"/>
</dbReference>
<dbReference type="Pfam" id="PF07973">
    <property type="entry name" value="tRNA_SAD"/>
    <property type="match status" value="1"/>
</dbReference>
<dbReference type="InterPro" id="IPR012947">
    <property type="entry name" value="tRNA_SAD"/>
</dbReference>
<feature type="domain" description="REJ" evidence="15">
    <location>
        <begin position="1"/>
        <end position="51"/>
    </location>
</feature>
<evidence type="ECO:0000256" key="12">
    <source>
        <dbReference type="HAMAP-Rule" id="MF_03133"/>
    </source>
</evidence>
<dbReference type="PANTHER" id="PTHR11777">
    <property type="entry name" value="ALANYL-TRNA SYNTHETASE"/>
    <property type="match status" value="1"/>
</dbReference>
<dbReference type="EC" id="6.1.1.7" evidence="12"/>
<dbReference type="InterPro" id="IPR009000">
    <property type="entry name" value="Transl_B-barrel_sf"/>
</dbReference>
<dbReference type="InterPro" id="IPR018163">
    <property type="entry name" value="Thr/Ala-tRNA-synth_IIc_edit"/>
</dbReference>
<keyword evidence="2 12" id="KW-0820">tRNA-binding</keyword>
<evidence type="ECO:0000256" key="9">
    <source>
        <dbReference type="ARBA" id="ARBA00022917"/>
    </source>
</evidence>
<dbReference type="GO" id="GO:0008270">
    <property type="term" value="F:zinc ion binding"/>
    <property type="evidence" value="ECO:0007669"/>
    <property type="project" value="UniProtKB-UniRule"/>
</dbReference>
<dbReference type="FunFam" id="3.30.980.10:FF:000004">
    <property type="entry name" value="Alanine--tRNA ligase, cytoplasmic"/>
    <property type="match status" value="1"/>
</dbReference>
<feature type="binding site" evidence="12">
    <location>
        <position position="737"/>
    </location>
    <ligand>
        <name>Zn(2+)</name>
        <dbReference type="ChEBI" id="CHEBI:29105"/>
    </ligand>
</feature>
<dbReference type="InterPro" id="IPR059090">
    <property type="entry name" value="ALA1_helical"/>
</dbReference>
<dbReference type="Pfam" id="PF26023">
    <property type="entry name" value="ALA1"/>
    <property type="match status" value="1"/>
</dbReference>
<dbReference type="Proteomes" id="UP000242715">
    <property type="component" value="Unassembled WGS sequence"/>
</dbReference>
<comment type="domain">
    <text evidence="12">Consists of three domains; the N-terminal catalytic domain, the editing domain and the C-terminal C-Ala domain. The editing domain removes incorrectly charged amino acids, while the C-Ala domain, along with tRNA(Ala), serves as a bridge to cooperatively bring together the editing and aminoacylation centers thus stimulating deacylation of misacylated tRNAs.</text>
</comment>
<dbReference type="GO" id="GO:0005524">
    <property type="term" value="F:ATP binding"/>
    <property type="evidence" value="ECO:0007669"/>
    <property type="project" value="UniProtKB-UniRule"/>
</dbReference>
<dbReference type="PRINTS" id="PR00980">
    <property type="entry name" value="TRNASYNTHALA"/>
</dbReference>
<comment type="subcellular location">
    <subcellularLocation>
        <location evidence="12">Mitochondrion</location>
    </subcellularLocation>
    <subcellularLocation>
        <location evidence="12">Cytoplasm</location>
    </subcellularLocation>
</comment>
<dbReference type="FunFam" id="3.30.930.10:FF:000011">
    <property type="entry name" value="Alanine--tRNA ligase, cytoplasmic"/>
    <property type="match status" value="1"/>
</dbReference>
<evidence type="ECO:0000256" key="13">
    <source>
        <dbReference type="SAM" id="Coils"/>
    </source>
</evidence>
<organism evidence="16 17">
    <name type="scientific">Trifolium subterraneum</name>
    <name type="common">Subterranean clover</name>
    <dbReference type="NCBI Taxonomy" id="3900"/>
    <lineage>
        <taxon>Eukaryota</taxon>
        <taxon>Viridiplantae</taxon>
        <taxon>Streptophyta</taxon>
        <taxon>Embryophyta</taxon>
        <taxon>Tracheophyta</taxon>
        <taxon>Spermatophyta</taxon>
        <taxon>Magnoliopsida</taxon>
        <taxon>eudicotyledons</taxon>
        <taxon>Gunneridae</taxon>
        <taxon>Pentapetalae</taxon>
        <taxon>rosids</taxon>
        <taxon>fabids</taxon>
        <taxon>Fabales</taxon>
        <taxon>Fabaceae</taxon>
        <taxon>Papilionoideae</taxon>
        <taxon>50 kb inversion clade</taxon>
        <taxon>NPAAA clade</taxon>
        <taxon>Hologalegina</taxon>
        <taxon>IRL clade</taxon>
        <taxon>Trifolieae</taxon>
        <taxon>Trifolium</taxon>
    </lineage>
</organism>
<feature type="coiled-coil region" evidence="13">
    <location>
        <begin position="820"/>
        <end position="847"/>
    </location>
</feature>
<evidence type="ECO:0000313" key="16">
    <source>
        <dbReference type="EMBL" id="GAU45649.1"/>
    </source>
</evidence>
<dbReference type="Gene3D" id="3.30.930.10">
    <property type="entry name" value="Bira Bifunctional Protein, Domain 2"/>
    <property type="match status" value="1"/>
</dbReference>
<keyword evidence="6 12" id="KW-0862">Zinc</keyword>
<dbReference type="GO" id="GO:0009507">
    <property type="term" value="C:chloroplast"/>
    <property type="evidence" value="ECO:0007669"/>
    <property type="project" value="TreeGrafter"/>
</dbReference>
<evidence type="ECO:0000256" key="7">
    <source>
        <dbReference type="ARBA" id="ARBA00022840"/>
    </source>
</evidence>
<dbReference type="SUPFAM" id="SSF50447">
    <property type="entry name" value="Translation proteins"/>
    <property type="match status" value="1"/>
</dbReference>
<keyword evidence="17" id="KW-1185">Reference proteome</keyword>
<feature type="binding site" evidence="12">
    <location>
        <position position="622"/>
    </location>
    <ligand>
        <name>Zn(2+)</name>
        <dbReference type="ChEBI" id="CHEBI:29105"/>
    </ligand>
</feature>
<gene>
    <name evidence="16" type="ORF">TSUD_400860</name>
</gene>
<comment type="cofactor">
    <cofactor evidence="12">
        <name>Zn(2+)</name>
        <dbReference type="ChEBI" id="CHEBI:29105"/>
    </cofactor>
    <text evidence="12">Binds 1 zinc ion per subunit.</text>
</comment>
<dbReference type="InterPro" id="IPR002318">
    <property type="entry name" value="Ala-tRNA-lgiase_IIc"/>
</dbReference>
<evidence type="ECO:0000256" key="1">
    <source>
        <dbReference type="ARBA" id="ARBA00008429"/>
    </source>
</evidence>
<dbReference type="OrthoDB" id="2423964at2759"/>
<dbReference type="Pfam" id="PF02272">
    <property type="entry name" value="DHHA1"/>
    <property type="match status" value="1"/>
</dbReference>
<keyword evidence="12" id="KW-0496">Mitochondrion</keyword>